<evidence type="ECO:0000256" key="3">
    <source>
        <dbReference type="ARBA" id="ARBA00022692"/>
    </source>
</evidence>
<feature type="transmembrane region" description="Helical" evidence="6">
    <location>
        <begin position="155"/>
        <end position="178"/>
    </location>
</feature>
<dbReference type="GO" id="GO:0042910">
    <property type="term" value="F:xenobiotic transmembrane transporter activity"/>
    <property type="evidence" value="ECO:0007669"/>
    <property type="project" value="InterPro"/>
</dbReference>
<keyword evidence="4 6" id="KW-1133">Transmembrane helix</keyword>
<feature type="transmembrane region" description="Helical" evidence="6">
    <location>
        <begin position="465"/>
        <end position="488"/>
    </location>
</feature>
<name>A0A4R3HVP7_9GAMM</name>
<feature type="transmembrane region" description="Helical" evidence="6">
    <location>
        <begin position="435"/>
        <end position="453"/>
    </location>
</feature>
<evidence type="ECO:0000256" key="6">
    <source>
        <dbReference type="SAM" id="Phobius"/>
    </source>
</evidence>
<protein>
    <submittedName>
        <fullName evidence="7">Na+-driven multidrug efflux pump</fullName>
    </submittedName>
</protein>
<dbReference type="GO" id="GO:0005886">
    <property type="term" value="C:plasma membrane"/>
    <property type="evidence" value="ECO:0007669"/>
    <property type="project" value="UniProtKB-SubCell"/>
</dbReference>
<keyword evidence="5 6" id="KW-0472">Membrane</keyword>
<dbReference type="RefSeq" id="WP_132703437.1">
    <property type="nucleotide sequence ID" value="NZ_SLZR01000020.1"/>
</dbReference>
<dbReference type="OrthoDB" id="5365632at2"/>
<feature type="transmembrane region" description="Helical" evidence="6">
    <location>
        <begin position="403"/>
        <end position="423"/>
    </location>
</feature>
<feature type="transmembrane region" description="Helical" evidence="6">
    <location>
        <begin position="12"/>
        <end position="29"/>
    </location>
</feature>
<evidence type="ECO:0000256" key="4">
    <source>
        <dbReference type="ARBA" id="ARBA00022989"/>
    </source>
</evidence>
<keyword evidence="3 6" id="KW-0812">Transmembrane</keyword>
<organism evidence="7 8">
    <name type="scientific">Reinekea marinisedimentorum</name>
    <dbReference type="NCBI Taxonomy" id="230495"/>
    <lineage>
        <taxon>Bacteria</taxon>
        <taxon>Pseudomonadati</taxon>
        <taxon>Pseudomonadota</taxon>
        <taxon>Gammaproteobacteria</taxon>
        <taxon>Oceanospirillales</taxon>
        <taxon>Saccharospirillaceae</taxon>
        <taxon>Reinekea</taxon>
    </lineage>
</organism>
<evidence type="ECO:0000313" key="7">
    <source>
        <dbReference type="EMBL" id="TCS37168.1"/>
    </source>
</evidence>
<keyword evidence="8" id="KW-1185">Reference proteome</keyword>
<evidence type="ECO:0000313" key="8">
    <source>
        <dbReference type="Proteomes" id="UP000295793"/>
    </source>
</evidence>
<keyword evidence="2" id="KW-1003">Cell membrane</keyword>
<feature type="transmembrane region" description="Helical" evidence="6">
    <location>
        <begin position="377"/>
        <end position="397"/>
    </location>
</feature>
<dbReference type="EMBL" id="SLZR01000020">
    <property type="protein sequence ID" value="TCS37168.1"/>
    <property type="molecule type" value="Genomic_DNA"/>
</dbReference>
<comment type="subcellular location">
    <subcellularLocation>
        <location evidence="1">Cell membrane</location>
        <topology evidence="1">Multi-pass membrane protein</topology>
    </subcellularLocation>
</comment>
<dbReference type="InterPro" id="IPR002528">
    <property type="entry name" value="MATE_fam"/>
</dbReference>
<feature type="transmembrane region" description="Helical" evidence="6">
    <location>
        <begin position="127"/>
        <end position="148"/>
    </location>
</feature>
<dbReference type="Pfam" id="PF01554">
    <property type="entry name" value="MatE"/>
    <property type="match status" value="1"/>
</dbReference>
<evidence type="ECO:0000256" key="5">
    <source>
        <dbReference type="ARBA" id="ARBA00023136"/>
    </source>
</evidence>
<evidence type="ECO:0000256" key="2">
    <source>
        <dbReference type="ARBA" id="ARBA00022475"/>
    </source>
</evidence>
<dbReference type="GO" id="GO:0015297">
    <property type="term" value="F:antiporter activity"/>
    <property type="evidence" value="ECO:0007669"/>
    <property type="project" value="InterPro"/>
</dbReference>
<dbReference type="PANTHER" id="PTHR30250">
    <property type="entry name" value="PST FAMILY PREDICTED COLANIC ACID TRANSPORTER"/>
    <property type="match status" value="1"/>
</dbReference>
<dbReference type="PANTHER" id="PTHR30250:SF26">
    <property type="entry name" value="PSMA PROTEIN"/>
    <property type="match status" value="1"/>
</dbReference>
<dbReference type="AlphaFoldDB" id="A0A4R3HVP7"/>
<feature type="transmembrane region" description="Helical" evidence="6">
    <location>
        <begin position="225"/>
        <end position="248"/>
    </location>
</feature>
<feature type="transmembrane region" description="Helical" evidence="6">
    <location>
        <begin position="184"/>
        <end position="205"/>
    </location>
</feature>
<dbReference type="Proteomes" id="UP000295793">
    <property type="component" value="Unassembled WGS sequence"/>
</dbReference>
<dbReference type="InterPro" id="IPR050833">
    <property type="entry name" value="Poly_Biosynth_Transport"/>
</dbReference>
<gene>
    <name evidence="7" type="ORF">BCF53_12027</name>
</gene>
<feature type="transmembrane region" description="Helical" evidence="6">
    <location>
        <begin position="82"/>
        <end position="115"/>
    </location>
</feature>
<feature type="transmembrane region" description="Helical" evidence="6">
    <location>
        <begin position="313"/>
        <end position="337"/>
    </location>
</feature>
<comment type="caution">
    <text evidence="7">The sequence shown here is derived from an EMBL/GenBank/DDBJ whole genome shotgun (WGS) entry which is preliminary data.</text>
</comment>
<sequence>MKAANRVIKNTGILYVRMAITVFISLYATRILLASLGANDFGIFAVIGSAVAMLGFLNASMSSASQRFMSYAHGQRDENKQIAIFNTSFLIHISIGAIMALVLELIGLFLFSGFLDIDPDRLEIAKIVYHFVVISTFFTIISVPYDAVITARENMLFFAILSTLESLSKLAIALYVSYTSSDKLAVYGLLMACMMAILFLVRVLYCQSKYSECQFAPRKYYSRPLFIEMLFFGGWSLLGSASTMIASYGQSIAINKFFGTTVNSAQGIALQLNGQVCALGTTMLKALNPMLVKSEGSGAREQMLKASLAGSKFGFYLLCILCVPAIVEMPFILSLWLKNVPQYAVAFCSLLLIRSLVEQLFITLFESIKAVGDIKAFQITLSFVSLCPLVLSCLAFYYSAQPWSLYLIFIIFSLVRMAVALYFCSKKCGLIISDYVSLVILKCLPIAIITFFIDWCITLMFNEGVLRLLFIFLTSNLTLLILVSILGLTHAERINLKSLLSRRLPLIRRKHSQS</sequence>
<accession>A0A4R3HVP7</accession>
<evidence type="ECO:0000256" key="1">
    <source>
        <dbReference type="ARBA" id="ARBA00004651"/>
    </source>
</evidence>
<proteinExistence type="predicted"/>
<feature type="transmembrane region" description="Helical" evidence="6">
    <location>
        <begin position="41"/>
        <end position="61"/>
    </location>
</feature>
<reference evidence="7 8" key="1">
    <citation type="submission" date="2019-03" db="EMBL/GenBank/DDBJ databases">
        <title>Genomic Encyclopedia of Archaeal and Bacterial Type Strains, Phase II (KMG-II): from individual species to whole genera.</title>
        <authorList>
            <person name="Goeker M."/>
        </authorList>
    </citation>
    <scope>NUCLEOTIDE SEQUENCE [LARGE SCALE GENOMIC DNA]</scope>
    <source>
        <strain evidence="7 8">DSM 15388</strain>
    </source>
</reference>